<name>X1HKK5_9ZZZZ</name>
<proteinExistence type="predicted"/>
<reference evidence="1" key="1">
    <citation type="journal article" date="2014" name="Front. Microbiol.">
        <title>High frequency of phylogenetically diverse reductive dehalogenase-homologous genes in deep subseafloor sedimentary metagenomes.</title>
        <authorList>
            <person name="Kawai M."/>
            <person name="Futagami T."/>
            <person name="Toyoda A."/>
            <person name="Takaki Y."/>
            <person name="Nishi S."/>
            <person name="Hori S."/>
            <person name="Arai W."/>
            <person name="Tsubouchi T."/>
            <person name="Morono Y."/>
            <person name="Uchiyama I."/>
            <person name="Ito T."/>
            <person name="Fujiyama A."/>
            <person name="Inagaki F."/>
            <person name="Takami H."/>
        </authorList>
    </citation>
    <scope>NUCLEOTIDE SEQUENCE</scope>
    <source>
        <strain evidence="1">Expedition CK06-06</strain>
    </source>
</reference>
<accession>X1HKK5</accession>
<gene>
    <name evidence="1" type="ORF">S03H2_32234</name>
</gene>
<evidence type="ECO:0000313" key="1">
    <source>
        <dbReference type="EMBL" id="GAH54374.1"/>
    </source>
</evidence>
<sequence>MVSLYREYYYSRKPEDEGVAELIINKQRRGPV</sequence>
<dbReference type="AlphaFoldDB" id="X1HKK5"/>
<feature type="non-terminal residue" evidence="1">
    <location>
        <position position="32"/>
    </location>
</feature>
<organism evidence="1">
    <name type="scientific">marine sediment metagenome</name>
    <dbReference type="NCBI Taxonomy" id="412755"/>
    <lineage>
        <taxon>unclassified sequences</taxon>
        <taxon>metagenomes</taxon>
        <taxon>ecological metagenomes</taxon>
    </lineage>
</organism>
<comment type="caution">
    <text evidence="1">The sequence shown here is derived from an EMBL/GenBank/DDBJ whole genome shotgun (WGS) entry which is preliminary data.</text>
</comment>
<dbReference type="EMBL" id="BARU01019578">
    <property type="protein sequence ID" value="GAH54374.1"/>
    <property type="molecule type" value="Genomic_DNA"/>
</dbReference>
<protein>
    <submittedName>
        <fullName evidence="1">Uncharacterized protein</fullName>
    </submittedName>
</protein>